<dbReference type="GO" id="GO:0005829">
    <property type="term" value="C:cytosol"/>
    <property type="evidence" value="ECO:0007669"/>
    <property type="project" value="TreeGrafter"/>
</dbReference>
<evidence type="ECO:0000256" key="2">
    <source>
        <dbReference type="ARBA" id="ARBA00011974"/>
    </source>
</evidence>
<keyword evidence="3" id="KW-0028">Amino-acid biosynthesis</keyword>
<name>A0A3N4ZM03_9MICO</name>
<comment type="caution">
    <text evidence="7">The sequence shown here is derived from an EMBL/GenBank/DDBJ whole genome shotgun (WGS) entry which is preliminary data.</text>
</comment>
<protein>
    <recommendedName>
        <fullName evidence="2">adenosylhomocysteine nucleosidase</fullName>
        <ecNumber evidence="2">3.2.2.9</ecNumber>
    </recommendedName>
</protein>
<keyword evidence="4" id="KW-0378">Hydrolase</keyword>
<keyword evidence="8" id="KW-1185">Reference proteome</keyword>
<evidence type="ECO:0000256" key="3">
    <source>
        <dbReference type="ARBA" id="ARBA00022605"/>
    </source>
</evidence>
<dbReference type="NCBIfam" id="TIGR01704">
    <property type="entry name" value="MTA_SAH-Nsdase"/>
    <property type="match status" value="1"/>
</dbReference>
<evidence type="ECO:0000313" key="7">
    <source>
        <dbReference type="EMBL" id="RPF26808.1"/>
    </source>
</evidence>
<dbReference type="UniPathway" id="UPA00904">
    <property type="reaction ID" value="UER00871"/>
</dbReference>
<evidence type="ECO:0000256" key="5">
    <source>
        <dbReference type="ARBA" id="ARBA00023167"/>
    </source>
</evidence>
<dbReference type="InterPro" id="IPR000845">
    <property type="entry name" value="Nucleoside_phosphorylase_d"/>
</dbReference>
<dbReference type="PANTHER" id="PTHR46832:SF1">
    <property type="entry name" value="5'-METHYLTHIOADENOSINE_S-ADENOSYLHOMOCYSTEINE NUCLEOSIDASE"/>
    <property type="match status" value="1"/>
</dbReference>
<dbReference type="AlphaFoldDB" id="A0A3N4ZM03"/>
<comment type="pathway">
    <text evidence="1">Amino-acid biosynthesis; L-methionine biosynthesis via salvage pathway; S-methyl-5-thio-alpha-D-ribose 1-phosphate from S-methyl-5'-thioadenosine (hydrolase route): step 1/2.</text>
</comment>
<dbReference type="InterPro" id="IPR010049">
    <property type="entry name" value="MTA_SAH_Nsdase"/>
</dbReference>
<dbReference type="PANTHER" id="PTHR46832">
    <property type="entry name" value="5'-METHYLTHIOADENOSINE/S-ADENOSYLHOMOCYSTEINE NUCLEOSIDASE"/>
    <property type="match status" value="1"/>
</dbReference>
<evidence type="ECO:0000259" key="6">
    <source>
        <dbReference type="Pfam" id="PF01048"/>
    </source>
</evidence>
<dbReference type="GO" id="GO:0008782">
    <property type="term" value="F:adenosylhomocysteine nucleosidase activity"/>
    <property type="evidence" value="ECO:0007669"/>
    <property type="project" value="UniProtKB-EC"/>
</dbReference>
<evidence type="ECO:0000256" key="4">
    <source>
        <dbReference type="ARBA" id="ARBA00022801"/>
    </source>
</evidence>
<sequence length="242" mass="24538">MRVDAVVVVAMEEEARPFLEAATESGPEYEAGRAAGRVLTVGDLRVLVVRSGIGLVNAASAAVDALGRVAPAALVSGGSAGGLAADVEVGDVVVGERVTYAGADATAFGYDRGQVPGMPVDYAADPVLLDAARTLGPVVPRVSQGRPGRLRLGEMVAGDSFVTAATVGGVRADFPRALSTDMETTALAQVAHSYGVPFLSVRGISDLCGPAADQDFHLAVDEAAARSARTVTAILGVARRPA</sequence>
<dbReference type="GO" id="GO:0008930">
    <property type="term" value="F:methylthioadenosine nucleosidase activity"/>
    <property type="evidence" value="ECO:0007669"/>
    <property type="project" value="InterPro"/>
</dbReference>
<dbReference type="EMBL" id="RKRA01000001">
    <property type="protein sequence ID" value="RPF26808.1"/>
    <property type="molecule type" value="Genomic_DNA"/>
</dbReference>
<dbReference type="SUPFAM" id="SSF53167">
    <property type="entry name" value="Purine and uridine phosphorylases"/>
    <property type="match status" value="1"/>
</dbReference>
<accession>A0A3N4ZM03</accession>
<evidence type="ECO:0000256" key="1">
    <source>
        <dbReference type="ARBA" id="ARBA00004945"/>
    </source>
</evidence>
<dbReference type="CDD" id="cd09008">
    <property type="entry name" value="MTAN"/>
    <property type="match status" value="1"/>
</dbReference>
<dbReference type="RefSeq" id="WP_246006009.1">
    <property type="nucleotide sequence ID" value="NZ_RKRA01000001.1"/>
</dbReference>
<dbReference type="EC" id="3.2.2.9" evidence="2"/>
<dbReference type="GO" id="GO:0019509">
    <property type="term" value="P:L-methionine salvage from methylthioadenosine"/>
    <property type="evidence" value="ECO:0007669"/>
    <property type="project" value="UniProtKB-UniPathway"/>
</dbReference>
<organism evidence="7 8">
    <name type="scientific">Georgenia muralis</name>
    <dbReference type="NCBI Taxonomy" id="154117"/>
    <lineage>
        <taxon>Bacteria</taxon>
        <taxon>Bacillati</taxon>
        <taxon>Actinomycetota</taxon>
        <taxon>Actinomycetes</taxon>
        <taxon>Micrococcales</taxon>
        <taxon>Bogoriellaceae</taxon>
        <taxon>Georgenia</taxon>
    </lineage>
</organism>
<dbReference type="Pfam" id="PF01048">
    <property type="entry name" value="PNP_UDP_1"/>
    <property type="match status" value="1"/>
</dbReference>
<evidence type="ECO:0000313" key="8">
    <source>
        <dbReference type="Proteomes" id="UP000280726"/>
    </source>
</evidence>
<feature type="domain" description="Nucleoside phosphorylase" evidence="6">
    <location>
        <begin position="5"/>
        <end position="235"/>
    </location>
</feature>
<gene>
    <name evidence="7" type="ORF">EDD32_1265</name>
</gene>
<keyword evidence="5" id="KW-0486">Methionine biosynthesis</keyword>
<reference evidence="7 8" key="1">
    <citation type="submission" date="2018-11" db="EMBL/GenBank/DDBJ databases">
        <title>Sequencing the genomes of 1000 actinobacteria strains.</title>
        <authorList>
            <person name="Klenk H.-P."/>
        </authorList>
    </citation>
    <scope>NUCLEOTIDE SEQUENCE [LARGE SCALE GENOMIC DNA]</scope>
    <source>
        <strain evidence="7 8">DSM 14418</strain>
    </source>
</reference>
<dbReference type="GO" id="GO:0009164">
    <property type="term" value="P:nucleoside catabolic process"/>
    <property type="evidence" value="ECO:0007669"/>
    <property type="project" value="InterPro"/>
</dbReference>
<dbReference type="GO" id="GO:0019284">
    <property type="term" value="P:L-methionine salvage from S-adenosylmethionine"/>
    <property type="evidence" value="ECO:0007669"/>
    <property type="project" value="TreeGrafter"/>
</dbReference>
<proteinExistence type="predicted"/>
<dbReference type="Gene3D" id="3.40.50.1580">
    <property type="entry name" value="Nucleoside phosphorylase domain"/>
    <property type="match status" value="1"/>
</dbReference>
<dbReference type="InterPro" id="IPR035994">
    <property type="entry name" value="Nucleoside_phosphorylase_sf"/>
</dbReference>
<dbReference type="Proteomes" id="UP000280726">
    <property type="component" value="Unassembled WGS sequence"/>
</dbReference>